<feature type="compositionally biased region" description="Basic residues" evidence="1">
    <location>
        <begin position="136"/>
        <end position="147"/>
    </location>
</feature>
<accession>A0A2G8SKU1</accession>
<feature type="domain" description="Reverse transcriptase" evidence="2">
    <location>
        <begin position="320"/>
        <end position="535"/>
    </location>
</feature>
<dbReference type="Pfam" id="PF00078">
    <property type="entry name" value="RVT_1"/>
    <property type="match status" value="1"/>
</dbReference>
<keyword evidence="4" id="KW-1185">Reference proteome</keyword>
<dbReference type="PROSITE" id="PS50878">
    <property type="entry name" value="RT_POL"/>
    <property type="match status" value="1"/>
</dbReference>
<dbReference type="OrthoDB" id="2729657at2759"/>
<feature type="compositionally biased region" description="Low complexity" evidence="1">
    <location>
        <begin position="156"/>
        <end position="165"/>
    </location>
</feature>
<sequence>MQVRAAARGFSDHALLDVELETPPWCFLGEPTIGKGSEEEDLLLAELTQTLPTLLPSEAYPPDNWLDIHSIPSDAATTTTSIQLLYQAYQTAWTTHAEPKRFCSKSASWWSSDLTDKSKALRTATRKATPPWQRKDARRKYSRRQRHHPDFLQQHPTWSPTPSTRSRTEKRAELRQAIRRARNKHMETRIREISEEVGRVWDLGKWTHPRRSSMATDLIHDGQTLTDPESLWPAFNQTFHAATHRPVDHSILEDIEQLTPRDWPPFSSQELKDAIKNTTTSSAPGVDHIHWRHLKFFIDPKKNPKTADKILQGFRTLFNACIQYNVWPEEFRRAVTVIIPKPNKPDYSKIKAYRPIVLLSCTAKWLEKVINNRLQYDLHKHGILHPCQFGSAWQKSTVDAVNFLQTHIRGGWHEGLVTTMLGFDIAQFFPSVNHGLLVNILRRYGFSPTFCTFIATYFSPRKSSFRFRNSTSPDFECPDVGVGQGSSLSPTFSAVYLAPVLHAMHGTSTIQSQFALQFYVDDGNLVATSDSTERL</sequence>
<evidence type="ECO:0000313" key="4">
    <source>
        <dbReference type="Proteomes" id="UP000230002"/>
    </source>
</evidence>
<reference evidence="3 4" key="1">
    <citation type="journal article" date="2015" name="Sci. Rep.">
        <title>Chromosome-level genome map provides insights into diverse defense mechanisms in the medicinal fungus Ganoderma sinense.</title>
        <authorList>
            <person name="Zhu Y."/>
            <person name="Xu J."/>
            <person name="Sun C."/>
            <person name="Zhou S."/>
            <person name="Xu H."/>
            <person name="Nelson D.R."/>
            <person name="Qian J."/>
            <person name="Song J."/>
            <person name="Luo H."/>
            <person name="Xiang L."/>
            <person name="Li Y."/>
            <person name="Xu Z."/>
            <person name="Ji A."/>
            <person name="Wang L."/>
            <person name="Lu S."/>
            <person name="Hayward A."/>
            <person name="Sun W."/>
            <person name="Li X."/>
            <person name="Schwartz D.C."/>
            <person name="Wang Y."/>
            <person name="Chen S."/>
        </authorList>
    </citation>
    <scope>NUCLEOTIDE SEQUENCE [LARGE SCALE GENOMIC DNA]</scope>
    <source>
        <strain evidence="3 4">ZZ0214-1</strain>
    </source>
</reference>
<name>A0A2G8SKU1_9APHY</name>
<dbReference type="STRING" id="1077348.A0A2G8SKU1"/>
<organism evidence="3 4">
    <name type="scientific">Ganoderma sinense ZZ0214-1</name>
    <dbReference type="NCBI Taxonomy" id="1077348"/>
    <lineage>
        <taxon>Eukaryota</taxon>
        <taxon>Fungi</taxon>
        <taxon>Dikarya</taxon>
        <taxon>Basidiomycota</taxon>
        <taxon>Agaricomycotina</taxon>
        <taxon>Agaricomycetes</taxon>
        <taxon>Polyporales</taxon>
        <taxon>Polyporaceae</taxon>
        <taxon>Ganoderma</taxon>
    </lineage>
</organism>
<dbReference type="InterPro" id="IPR043502">
    <property type="entry name" value="DNA/RNA_pol_sf"/>
</dbReference>
<evidence type="ECO:0000259" key="2">
    <source>
        <dbReference type="PROSITE" id="PS50878"/>
    </source>
</evidence>
<dbReference type="EMBL" id="AYKW01000005">
    <property type="protein sequence ID" value="PIL34385.1"/>
    <property type="molecule type" value="Genomic_DNA"/>
</dbReference>
<dbReference type="AlphaFoldDB" id="A0A2G8SKU1"/>
<feature type="region of interest" description="Disordered" evidence="1">
    <location>
        <begin position="121"/>
        <end position="172"/>
    </location>
</feature>
<comment type="caution">
    <text evidence="3">The sequence shown here is derived from an EMBL/GenBank/DDBJ whole genome shotgun (WGS) entry which is preliminary data.</text>
</comment>
<dbReference type="Proteomes" id="UP000230002">
    <property type="component" value="Unassembled WGS sequence"/>
</dbReference>
<protein>
    <recommendedName>
        <fullName evidence="2">Reverse transcriptase domain-containing protein</fullName>
    </recommendedName>
</protein>
<dbReference type="PANTHER" id="PTHR19446">
    <property type="entry name" value="REVERSE TRANSCRIPTASES"/>
    <property type="match status" value="1"/>
</dbReference>
<evidence type="ECO:0000256" key="1">
    <source>
        <dbReference type="SAM" id="MobiDB-lite"/>
    </source>
</evidence>
<gene>
    <name evidence="3" type="ORF">GSI_03160</name>
</gene>
<dbReference type="InterPro" id="IPR000477">
    <property type="entry name" value="RT_dom"/>
</dbReference>
<proteinExistence type="predicted"/>
<dbReference type="SUPFAM" id="SSF56672">
    <property type="entry name" value="DNA/RNA polymerases"/>
    <property type="match status" value="1"/>
</dbReference>
<evidence type="ECO:0000313" key="3">
    <source>
        <dbReference type="EMBL" id="PIL34385.1"/>
    </source>
</evidence>